<comment type="similarity">
    <text evidence="1 3">Belongs to the sulfotransferase 1 family.</text>
</comment>
<feature type="chain" id="PRO_5047286987" description="Sulfotransferase" evidence="4">
    <location>
        <begin position="20"/>
        <end position="438"/>
    </location>
</feature>
<evidence type="ECO:0000313" key="6">
    <source>
        <dbReference type="EMBL" id="KAK8548284.1"/>
    </source>
</evidence>
<keyword evidence="2 3" id="KW-0808">Transferase</keyword>
<evidence type="ECO:0000313" key="7">
    <source>
        <dbReference type="Proteomes" id="UP001472677"/>
    </source>
</evidence>
<reference evidence="6 7" key="1">
    <citation type="journal article" date="2024" name="G3 (Bethesda)">
        <title>Genome assembly of Hibiscus sabdariffa L. provides insights into metabolisms of medicinal natural products.</title>
        <authorList>
            <person name="Kim T."/>
        </authorList>
    </citation>
    <scope>NUCLEOTIDE SEQUENCE [LARGE SCALE GENOMIC DNA]</scope>
    <source>
        <strain evidence="6">TK-2024</strain>
        <tissue evidence="6">Old leaves</tissue>
    </source>
</reference>
<evidence type="ECO:0000256" key="2">
    <source>
        <dbReference type="ARBA" id="ARBA00022679"/>
    </source>
</evidence>
<dbReference type="Gene3D" id="3.40.50.300">
    <property type="entry name" value="P-loop containing nucleotide triphosphate hydrolases"/>
    <property type="match status" value="1"/>
</dbReference>
<dbReference type="InterPro" id="IPR027417">
    <property type="entry name" value="P-loop_NTPase"/>
</dbReference>
<dbReference type="PANTHER" id="PTHR11783">
    <property type="entry name" value="SULFOTRANSFERASE SULT"/>
    <property type="match status" value="1"/>
</dbReference>
<keyword evidence="7" id="KW-1185">Reference proteome</keyword>
<gene>
    <name evidence="6" type="ORF">V6N12_061201</name>
</gene>
<evidence type="ECO:0000259" key="5">
    <source>
        <dbReference type="Pfam" id="PF00685"/>
    </source>
</evidence>
<keyword evidence="4" id="KW-0732">Signal</keyword>
<dbReference type="Proteomes" id="UP001472677">
    <property type="component" value="Unassembled WGS sequence"/>
</dbReference>
<feature type="signal peptide" evidence="4">
    <location>
        <begin position="1"/>
        <end position="19"/>
    </location>
</feature>
<dbReference type="SUPFAM" id="SSF52540">
    <property type="entry name" value="P-loop containing nucleoside triphosphate hydrolases"/>
    <property type="match status" value="1"/>
</dbReference>
<dbReference type="EMBL" id="JBBPBM010000021">
    <property type="protein sequence ID" value="KAK8548284.1"/>
    <property type="molecule type" value="Genomic_DNA"/>
</dbReference>
<name>A0ABR2DZP9_9ROSI</name>
<comment type="caution">
    <text evidence="6">The sequence shown here is derived from an EMBL/GenBank/DDBJ whole genome shotgun (WGS) entry which is preliminary data.</text>
</comment>
<feature type="domain" description="Sulfotransferase" evidence="5">
    <location>
        <begin position="165"/>
        <end position="426"/>
    </location>
</feature>
<dbReference type="Pfam" id="PF00685">
    <property type="entry name" value="Sulfotransfer_1"/>
    <property type="match status" value="1"/>
</dbReference>
<sequence length="438" mass="50254">MSFMSFYTKICVLLWSRTAYDELCKCCSGVSYSNPLSKEWVPPPPGWLKFNVDGAVREDVAGFGLVLRDSKGEIKAVFFLHFTGCQSRDSKIVVMDAAETSKPRLVSLTEDADKSPDDELLQLVQTLPKEQGWAVSNLYLYQGFWCTAHFLKPLISFQRHFRAFDSDVIVATFPKCGTTWLKALVFSTLYRNQFARDDDNPLLSFTPHQLVRFLEHDLYLNNPCPDLENICAYKPRLFATHVPYASLPASIKDSNCKIVYLCRNPMDVFVSLWLFTDKLREENQEPLSLDEVLDKFCRGIYIHGPFFDQVLGYWKASREDPDKILFLKYEDLKEDIGSQLKHLAVFLGVPFTEEEDKQGVVEEIAEICSFEKLQELEVNKKGLFITGVPNKDFFRKGEVGDWRNYLTSAMVERLEKLIQEKLDNSGLTFKLSYTASDA</sequence>
<evidence type="ECO:0000256" key="4">
    <source>
        <dbReference type="SAM" id="SignalP"/>
    </source>
</evidence>
<evidence type="ECO:0000256" key="1">
    <source>
        <dbReference type="ARBA" id="ARBA00005771"/>
    </source>
</evidence>
<proteinExistence type="inferred from homology"/>
<dbReference type="EC" id="2.8.2.-" evidence="3"/>
<protein>
    <recommendedName>
        <fullName evidence="3">Sulfotransferase</fullName>
        <ecNumber evidence="3">2.8.2.-</ecNumber>
    </recommendedName>
</protein>
<evidence type="ECO:0000256" key="3">
    <source>
        <dbReference type="RuleBase" id="RU361155"/>
    </source>
</evidence>
<accession>A0ABR2DZP9</accession>
<organism evidence="6 7">
    <name type="scientific">Hibiscus sabdariffa</name>
    <name type="common">roselle</name>
    <dbReference type="NCBI Taxonomy" id="183260"/>
    <lineage>
        <taxon>Eukaryota</taxon>
        <taxon>Viridiplantae</taxon>
        <taxon>Streptophyta</taxon>
        <taxon>Embryophyta</taxon>
        <taxon>Tracheophyta</taxon>
        <taxon>Spermatophyta</taxon>
        <taxon>Magnoliopsida</taxon>
        <taxon>eudicotyledons</taxon>
        <taxon>Gunneridae</taxon>
        <taxon>Pentapetalae</taxon>
        <taxon>rosids</taxon>
        <taxon>malvids</taxon>
        <taxon>Malvales</taxon>
        <taxon>Malvaceae</taxon>
        <taxon>Malvoideae</taxon>
        <taxon>Hibiscus</taxon>
    </lineage>
</organism>
<dbReference type="InterPro" id="IPR000863">
    <property type="entry name" value="Sulfotransferase_dom"/>
</dbReference>